<dbReference type="InterPro" id="IPR004353">
    <property type="entry name" value="Mon1"/>
</dbReference>
<evidence type="ECO:0000259" key="3">
    <source>
        <dbReference type="Pfam" id="PF19036"/>
    </source>
</evidence>
<dbReference type="GO" id="GO:0035658">
    <property type="term" value="C:Mon1-Ccz1 complex"/>
    <property type="evidence" value="ECO:0007669"/>
    <property type="project" value="TreeGrafter"/>
</dbReference>
<feature type="domain" description="FUZ/MON1/HPS1 third Longin" evidence="5">
    <location>
        <begin position="380"/>
        <end position="478"/>
    </location>
</feature>
<comment type="function">
    <text evidence="2">Plays an important role in membrane trafficking through the secretory apparatus.</text>
</comment>
<dbReference type="InterPro" id="IPR043970">
    <property type="entry name" value="FUZ/MON1/HPS1_longin_3"/>
</dbReference>
<protein>
    <recommendedName>
        <fullName evidence="2">Vacuolar fusion protein MON1 homolog</fullName>
    </recommendedName>
</protein>
<comment type="similarity">
    <text evidence="1 2">Belongs to the MON1/SAND family.</text>
</comment>
<feature type="domain" description="FUZ/MON1/HPS1 first Longin" evidence="3">
    <location>
        <begin position="79"/>
        <end position="200"/>
    </location>
</feature>
<dbReference type="InterPro" id="IPR043971">
    <property type="entry name" value="FUZ/MON1/HPS1_longin_2"/>
</dbReference>
<dbReference type="PRINTS" id="PR01546">
    <property type="entry name" value="YEAST73DUF"/>
</dbReference>
<dbReference type="PANTHER" id="PTHR13027:SF7">
    <property type="entry name" value="VACUOLAR FUSION PROTEIN MON1 HOMOLOG"/>
    <property type="match status" value="1"/>
</dbReference>
<dbReference type="AlphaFoldDB" id="A0A1A9WDX0"/>
<evidence type="ECO:0000259" key="5">
    <source>
        <dbReference type="Pfam" id="PF19038"/>
    </source>
</evidence>
<name>A0A1A9WDX0_9MUSC</name>
<dbReference type="EnsemblMetazoa" id="GBRI015991-RA">
    <property type="protein sequence ID" value="GBRI015991-PA"/>
    <property type="gene ID" value="GBRI015991"/>
</dbReference>
<dbReference type="InterPro" id="IPR043972">
    <property type="entry name" value="FUZ/MON1/HPS1_longin_1"/>
</dbReference>
<dbReference type="VEuPathDB" id="VectorBase:GBRI015991"/>
<dbReference type="Pfam" id="PF19038">
    <property type="entry name" value="Fuz_longin_3"/>
    <property type="match status" value="1"/>
</dbReference>
<dbReference type="STRING" id="37001.A0A1A9WDX0"/>
<evidence type="ECO:0000259" key="4">
    <source>
        <dbReference type="Pfam" id="PF19037"/>
    </source>
</evidence>
<feature type="domain" description="FUZ/MON1/HPS1 second Longin" evidence="4">
    <location>
        <begin position="248"/>
        <end position="346"/>
    </location>
</feature>
<accession>A0A1A9WDX0</accession>
<reference evidence="6" key="2">
    <citation type="submission" date="2020-05" db="UniProtKB">
        <authorList>
            <consortium name="EnsemblMetazoa"/>
        </authorList>
    </citation>
    <scope>IDENTIFICATION</scope>
    <source>
        <strain evidence="6">IAEA</strain>
    </source>
</reference>
<evidence type="ECO:0000256" key="2">
    <source>
        <dbReference type="RuleBase" id="RU367048"/>
    </source>
</evidence>
<evidence type="ECO:0000313" key="7">
    <source>
        <dbReference type="Proteomes" id="UP000091820"/>
    </source>
</evidence>
<dbReference type="PANTHER" id="PTHR13027">
    <property type="entry name" value="SAND PROTEIN-RELATED"/>
    <property type="match status" value="1"/>
</dbReference>
<dbReference type="Pfam" id="PF19037">
    <property type="entry name" value="Fuz_longin_2"/>
    <property type="match status" value="1"/>
</dbReference>
<organism evidence="6 7">
    <name type="scientific">Glossina brevipalpis</name>
    <dbReference type="NCBI Taxonomy" id="37001"/>
    <lineage>
        <taxon>Eukaryota</taxon>
        <taxon>Metazoa</taxon>
        <taxon>Ecdysozoa</taxon>
        <taxon>Arthropoda</taxon>
        <taxon>Hexapoda</taxon>
        <taxon>Insecta</taxon>
        <taxon>Pterygota</taxon>
        <taxon>Neoptera</taxon>
        <taxon>Endopterygota</taxon>
        <taxon>Diptera</taxon>
        <taxon>Brachycera</taxon>
        <taxon>Muscomorpha</taxon>
        <taxon>Hippoboscoidea</taxon>
        <taxon>Glossinidae</taxon>
        <taxon>Glossina</taxon>
    </lineage>
</organism>
<dbReference type="Proteomes" id="UP000091820">
    <property type="component" value="Unassembled WGS sequence"/>
</dbReference>
<dbReference type="GO" id="GO:0032510">
    <property type="term" value="P:endosome to lysosome transport via multivesicular body sorting pathway"/>
    <property type="evidence" value="ECO:0007669"/>
    <property type="project" value="TreeGrafter"/>
</dbReference>
<evidence type="ECO:0000256" key="1">
    <source>
        <dbReference type="ARBA" id="ARBA00008968"/>
    </source>
</evidence>
<dbReference type="Pfam" id="PF19036">
    <property type="entry name" value="Fuz_longin_1"/>
    <property type="match status" value="1"/>
</dbReference>
<dbReference type="GO" id="GO:0006623">
    <property type="term" value="P:protein targeting to vacuole"/>
    <property type="evidence" value="ECO:0007669"/>
    <property type="project" value="UniProtKB-UniRule"/>
</dbReference>
<reference evidence="7" key="1">
    <citation type="submission" date="2014-03" db="EMBL/GenBank/DDBJ databases">
        <authorList>
            <person name="Aksoy S."/>
            <person name="Warren W."/>
            <person name="Wilson R.K."/>
        </authorList>
    </citation>
    <scope>NUCLEOTIDE SEQUENCE [LARGE SCALE GENOMIC DNA]</scope>
    <source>
        <strain evidence="7">IAEA</strain>
    </source>
</reference>
<sequence length="491" mass="57214">MDPDADYNIASDIDKVEHEIFREDEDTDGVTEKMVEGKSPTTSDTLVEFPTGKRQIAGNEDRISRVSINYKDLWRFHKKHVFVMTSEGEPIFSLNGYEHNLLPLFRLIYLTVNTFKNVEDEIDSIEASGMRFAFLSTPTYIVAAISKTQSPISQLKKQLDDIYNQVLSFEMFSKTKALENDLNFLLKRLLKGGLSLMQNLANNASGAYINKNVFTALTNSIQILPLKTSVRSSIENIIKAKCKRRVHNVIFVLLIIDNQLVTLLHKKNITIDPSDLRLILNFVKVLRPSEYEHFWYRPFFLPRYENKNDNVHAYFCKLTTDCPACLIFISTSKDDFTKLMIIKKSISKKMVKTVYPSVINEAVETKRALLSPTTIGVPQMIHFLYKPRHLQQLICNEFSGPNPSWDKFRYVEDLYTKTFDRIHKSDRPLKLLYESRKTEILVGWLSSKYELYALFETDHSKREIIEYLNKIVHWVKKENFDKLFINHYPIF</sequence>
<proteinExistence type="inferred from homology"/>
<keyword evidence="7" id="KW-1185">Reference proteome</keyword>
<evidence type="ECO:0000313" key="6">
    <source>
        <dbReference type="EnsemblMetazoa" id="GBRI015991-PA"/>
    </source>
</evidence>